<dbReference type="InterPro" id="IPR052742">
    <property type="entry name" value="Mito_N-acetyltransferase"/>
</dbReference>
<dbReference type="Proteomes" id="UP001147760">
    <property type="component" value="Unassembled WGS sequence"/>
</dbReference>
<keyword evidence="4" id="KW-1185">Reference proteome</keyword>
<dbReference type="InterPro" id="IPR000182">
    <property type="entry name" value="GNAT_dom"/>
</dbReference>
<protein>
    <recommendedName>
        <fullName evidence="2">N-acetyltransferase domain-containing protein</fullName>
    </recommendedName>
</protein>
<dbReference type="Gene3D" id="1.10.340.70">
    <property type="match status" value="1"/>
</dbReference>
<dbReference type="GO" id="GO:0016747">
    <property type="term" value="F:acyltransferase activity, transferring groups other than amino-acyl groups"/>
    <property type="evidence" value="ECO:0007669"/>
    <property type="project" value="InterPro"/>
</dbReference>
<dbReference type="Gene3D" id="3.40.630.30">
    <property type="match status" value="1"/>
</dbReference>
<dbReference type="SUPFAM" id="SSF55729">
    <property type="entry name" value="Acyl-CoA N-acyltransferases (Nat)"/>
    <property type="match status" value="1"/>
</dbReference>
<dbReference type="Pfam" id="PF00583">
    <property type="entry name" value="Acetyltransf_1"/>
    <property type="match status" value="1"/>
</dbReference>
<reference evidence="3" key="1">
    <citation type="submission" date="2022-12" db="EMBL/GenBank/DDBJ databases">
        <authorList>
            <person name="Petersen C."/>
        </authorList>
    </citation>
    <scope>NUCLEOTIDE SEQUENCE</scope>
    <source>
        <strain evidence="3">IBT 17660</strain>
    </source>
</reference>
<feature type="region of interest" description="Disordered" evidence="1">
    <location>
        <begin position="341"/>
        <end position="377"/>
    </location>
</feature>
<comment type="caution">
    <text evidence="3">The sequence shown here is derived from an EMBL/GenBank/DDBJ whole genome shotgun (WGS) entry which is preliminary data.</text>
</comment>
<dbReference type="PANTHER" id="PTHR43138:SF2">
    <property type="entry name" value="PROTEIN SPT10"/>
    <property type="match status" value="1"/>
</dbReference>
<sequence length="476" mass="53087">MSQVHGDSELVPSGPDLDYPLALAPRQVTLRDRVTVATLVPFASAEEVPRALMKYLSDQFNKEIEKGDTYAMTEPIPLAQFGRYWFSNFGVVMLTGDIESAEQTHAMDRAGANWTKICLGGFHIRPNYPGRSSHVCNGTFIVTDAARNKGVGRLMGESYLEWAPRLGYTYAVFNLVYESNVASCRLWDSLGFKRIGRVPGGGSIKSQPGEFVDAIIYGRGLSLDGEDSVSQDRFEKIRYYLKHGKYPRGADRAEKSRLRSAATHYKLLGGEDGEPERLMLKDKEVVSDPQQQYDIAQDVHLKQHAGINKTTAAIAIKYHWVRIKETVNRVIRDCPQCKETLKSPPIPGTKDDDKSPSETMSAMPGTVHPMAGFAPMPLDPQIMQLQQQLRRYQQQNPMAGQFAPGPHNLGMSSFDDAMRYHTASNAYQMMVDDGSDPFRQDVLGLVNPPAHELQHDAELLAKFEYGSPSDGNYDFT</sequence>
<dbReference type="InterPro" id="IPR015416">
    <property type="entry name" value="Znf_H2C2_histone_UAS-bd"/>
</dbReference>
<dbReference type="InterPro" id="IPR016181">
    <property type="entry name" value="Acyl_CoA_acyltransferase"/>
</dbReference>
<dbReference type="Pfam" id="PF09337">
    <property type="entry name" value="zf-H2C2"/>
    <property type="match status" value="1"/>
</dbReference>
<name>A0A9W9XB95_9EURO</name>
<dbReference type="EMBL" id="JAPWDO010000001">
    <property type="protein sequence ID" value="KAJ5487717.1"/>
    <property type="molecule type" value="Genomic_DNA"/>
</dbReference>
<feature type="domain" description="N-acetyltransferase" evidence="2">
    <location>
        <begin position="65"/>
        <end position="222"/>
    </location>
</feature>
<proteinExistence type="predicted"/>
<evidence type="ECO:0000313" key="4">
    <source>
        <dbReference type="Proteomes" id="UP001147760"/>
    </source>
</evidence>
<accession>A0A9W9XB95</accession>
<evidence type="ECO:0000313" key="3">
    <source>
        <dbReference type="EMBL" id="KAJ5487717.1"/>
    </source>
</evidence>
<dbReference type="OrthoDB" id="10264707at2759"/>
<gene>
    <name evidence="3" type="ORF">N7530_002017</name>
</gene>
<evidence type="ECO:0000256" key="1">
    <source>
        <dbReference type="SAM" id="MobiDB-lite"/>
    </source>
</evidence>
<dbReference type="PANTHER" id="PTHR43138">
    <property type="entry name" value="ACETYLTRANSFERASE, GNAT FAMILY"/>
    <property type="match status" value="1"/>
</dbReference>
<dbReference type="PROSITE" id="PS51186">
    <property type="entry name" value="GNAT"/>
    <property type="match status" value="1"/>
</dbReference>
<dbReference type="GO" id="GO:0005634">
    <property type="term" value="C:nucleus"/>
    <property type="evidence" value="ECO:0007669"/>
    <property type="project" value="TreeGrafter"/>
</dbReference>
<reference evidence="3" key="2">
    <citation type="journal article" date="2023" name="IMA Fungus">
        <title>Comparative genomic study of the Penicillium genus elucidates a diverse pangenome and 15 lateral gene transfer events.</title>
        <authorList>
            <person name="Petersen C."/>
            <person name="Sorensen T."/>
            <person name="Nielsen M.R."/>
            <person name="Sondergaard T.E."/>
            <person name="Sorensen J.L."/>
            <person name="Fitzpatrick D.A."/>
            <person name="Frisvad J.C."/>
            <person name="Nielsen K.L."/>
        </authorList>
    </citation>
    <scope>NUCLEOTIDE SEQUENCE</scope>
    <source>
        <strain evidence="3">IBT 17660</strain>
    </source>
</reference>
<dbReference type="AlphaFoldDB" id="A0A9W9XB95"/>
<evidence type="ECO:0000259" key="2">
    <source>
        <dbReference type="PROSITE" id="PS51186"/>
    </source>
</evidence>
<organism evidence="3 4">
    <name type="scientific">Penicillium desertorum</name>
    <dbReference type="NCBI Taxonomy" id="1303715"/>
    <lineage>
        <taxon>Eukaryota</taxon>
        <taxon>Fungi</taxon>
        <taxon>Dikarya</taxon>
        <taxon>Ascomycota</taxon>
        <taxon>Pezizomycotina</taxon>
        <taxon>Eurotiomycetes</taxon>
        <taxon>Eurotiomycetidae</taxon>
        <taxon>Eurotiales</taxon>
        <taxon>Aspergillaceae</taxon>
        <taxon>Penicillium</taxon>
    </lineage>
</organism>